<proteinExistence type="predicted"/>
<evidence type="ECO:0000313" key="3">
    <source>
        <dbReference type="EMBL" id="APW59500.1"/>
    </source>
</evidence>
<feature type="transmembrane region" description="Helical" evidence="2">
    <location>
        <begin position="131"/>
        <end position="149"/>
    </location>
</feature>
<feature type="region of interest" description="Disordered" evidence="1">
    <location>
        <begin position="1"/>
        <end position="20"/>
    </location>
</feature>
<dbReference type="STRING" id="1387353.BSF38_00924"/>
<reference evidence="4" key="1">
    <citation type="submission" date="2016-12" db="EMBL/GenBank/DDBJ databases">
        <title>Comparative genomics of four Isosphaeraceae planctomycetes: a common pool of plasmids and glycoside hydrolase genes.</title>
        <authorList>
            <person name="Ivanova A."/>
        </authorList>
    </citation>
    <scope>NUCLEOTIDE SEQUENCE [LARGE SCALE GENOMIC DNA]</scope>
    <source>
        <strain evidence="4">PX4</strain>
    </source>
</reference>
<name>A0A1U7CKN2_9BACT</name>
<sequence>MTTTISSPAPAPSPSSPGPRKRPHFFSLENRFLAPVLITGILLAGQLTFGFLESYTRTLLAIGASIAMELILGRLMLGKWPHLASAYITGISIGILIRSPAYWPYILCALISITSKYAIRWHGRHIWNPSNLGVSAMLFLAPASVASLSIQWGNALWPMLIIWALGSAIIWRLKRFHICATYVATFLALAGVRSMITGDPWLAAVAPITGPMYQLYVFFMITDPKTTVRSWRGQCVVAFLVAVAEAILRLNRVVHAPYYALFLVGPAAVVIEIWWNEHRRAALQRADDEHAHETKPALVEASTCGTSANPVQSL</sequence>
<evidence type="ECO:0000256" key="1">
    <source>
        <dbReference type="SAM" id="MobiDB-lite"/>
    </source>
</evidence>
<keyword evidence="4" id="KW-1185">Reference proteome</keyword>
<feature type="transmembrane region" description="Helical" evidence="2">
    <location>
        <begin position="32"/>
        <end position="52"/>
    </location>
</feature>
<feature type="transmembrane region" description="Helical" evidence="2">
    <location>
        <begin position="202"/>
        <end position="221"/>
    </location>
</feature>
<feature type="transmembrane region" description="Helical" evidence="2">
    <location>
        <begin position="233"/>
        <end position="250"/>
    </location>
</feature>
<feature type="transmembrane region" description="Helical" evidence="2">
    <location>
        <begin position="102"/>
        <end position="119"/>
    </location>
</feature>
<keyword evidence="2" id="KW-1133">Transmembrane helix</keyword>
<feature type="transmembrane region" description="Helical" evidence="2">
    <location>
        <begin position="155"/>
        <end position="171"/>
    </location>
</feature>
<protein>
    <recommendedName>
        <fullName evidence="5">Electron transport complex subunit RsxD</fullName>
    </recommendedName>
</protein>
<keyword evidence="2" id="KW-0812">Transmembrane</keyword>
<dbReference type="KEGG" id="pbor:BSF38_00924"/>
<feature type="transmembrane region" description="Helical" evidence="2">
    <location>
        <begin position="256"/>
        <end position="275"/>
    </location>
</feature>
<gene>
    <name evidence="3" type="ORF">BSF38_00924</name>
</gene>
<evidence type="ECO:0000256" key="2">
    <source>
        <dbReference type="SAM" id="Phobius"/>
    </source>
</evidence>
<evidence type="ECO:0008006" key="5">
    <source>
        <dbReference type="Google" id="ProtNLM"/>
    </source>
</evidence>
<dbReference type="EMBL" id="CP019082">
    <property type="protein sequence ID" value="APW59500.1"/>
    <property type="molecule type" value="Genomic_DNA"/>
</dbReference>
<feature type="transmembrane region" description="Helical" evidence="2">
    <location>
        <begin position="178"/>
        <end position="196"/>
    </location>
</feature>
<evidence type="ECO:0000313" key="4">
    <source>
        <dbReference type="Proteomes" id="UP000186309"/>
    </source>
</evidence>
<feature type="compositionally biased region" description="Polar residues" evidence="1">
    <location>
        <begin position="303"/>
        <end position="314"/>
    </location>
</feature>
<keyword evidence="2" id="KW-0472">Membrane</keyword>
<feature type="transmembrane region" description="Helical" evidence="2">
    <location>
        <begin position="59"/>
        <end position="77"/>
    </location>
</feature>
<feature type="region of interest" description="Disordered" evidence="1">
    <location>
        <begin position="294"/>
        <end position="314"/>
    </location>
</feature>
<dbReference type="Proteomes" id="UP000186309">
    <property type="component" value="Chromosome"/>
</dbReference>
<organism evidence="3 4">
    <name type="scientific">Paludisphaera borealis</name>
    <dbReference type="NCBI Taxonomy" id="1387353"/>
    <lineage>
        <taxon>Bacteria</taxon>
        <taxon>Pseudomonadati</taxon>
        <taxon>Planctomycetota</taxon>
        <taxon>Planctomycetia</taxon>
        <taxon>Isosphaerales</taxon>
        <taxon>Isosphaeraceae</taxon>
        <taxon>Paludisphaera</taxon>
    </lineage>
</organism>
<dbReference type="RefSeq" id="WP_076343673.1">
    <property type="nucleotide sequence ID" value="NZ_CP019082.1"/>
</dbReference>
<accession>A0A1U7CKN2</accession>
<dbReference type="AlphaFoldDB" id="A0A1U7CKN2"/>